<evidence type="ECO:0000259" key="3">
    <source>
        <dbReference type="Pfam" id="PF00651"/>
    </source>
</evidence>
<dbReference type="EMBL" id="JAEFBK010000009">
    <property type="protein sequence ID" value="KAG7567694.1"/>
    <property type="molecule type" value="Genomic_DNA"/>
</dbReference>
<dbReference type="Proteomes" id="UP000694240">
    <property type="component" value="Chromosome 9"/>
</dbReference>
<evidence type="ECO:0000256" key="2">
    <source>
        <dbReference type="ARBA" id="ARBA00022786"/>
    </source>
</evidence>
<dbReference type="PANTHER" id="PTHR47274:SF9">
    <property type="entry name" value="GENOME ASSEMBLY, CHROMOSOME: A05"/>
    <property type="match status" value="1"/>
</dbReference>
<evidence type="ECO:0000313" key="4">
    <source>
        <dbReference type="EMBL" id="KAG7567694.1"/>
    </source>
</evidence>
<dbReference type="InterPro" id="IPR000210">
    <property type="entry name" value="BTB/POZ_dom"/>
</dbReference>
<name>A0A8T2A6Z0_9BRAS</name>
<reference evidence="4 5" key="1">
    <citation type="submission" date="2020-12" db="EMBL/GenBank/DDBJ databases">
        <title>Concerted genomic and epigenomic changes stabilize Arabidopsis allopolyploids.</title>
        <authorList>
            <person name="Chen Z."/>
        </authorList>
    </citation>
    <scope>NUCLEOTIDE SEQUENCE [LARGE SCALE GENOMIC DNA]</scope>
    <source>
        <strain evidence="4">Allo738</strain>
        <tissue evidence="4">Leaf</tissue>
    </source>
</reference>
<keyword evidence="5" id="KW-1185">Reference proteome</keyword>
<comment type="pathway">
    <text evidence="1">Protein modification; protein ubiquitination.</text>
</comment>
<protein>
    <submittedName>
        <fullName evidence="4">BTB/POZ domain</fullName>
    </submittedName>
</protein>
<comment type="caution">
    <text evidence="4">The sequence shown here is derived from an EMBL/GenBank/DDBJ whole genome shotgun (WGS) entry which is preliminary data.</text>
</comment>
<feature type="domain" description="BTB" evidence="3">
    <location>
        <begin position="8"/>
        <end position="75"/>
    </location>
</feature>
<dbReference type="PANTHER" id="PTHR47274">
    <property type="entry name" value="BTB/POZ DOMAIN CONTAINING PROTEIN, EXPRESSED-RELATED"/>
    <property type="match status" value="1"/>
</dbReference>
<organism evidence="4 5">
    <name type="scientific">Arabidopsis thaliana x Arabidopsis arenosa</name>
    <dbReference type="NCBI Taxonomy" id="1240361"/>
    <lineage>
        <taxon>Eukaryota</taxon>
        <taxon>Viridiplantae</taxon>
        <taxon>Streptophyta</taxon>
        <taxon>Embryophyta</taxon>
        <taxon>Tracheophyta</taxon>
        <taxon>Spermatophyta</taxon>
        <taxon>Magnoliopsida</taxon>
        <taxon>eudicotyledons</taxon>
        <taxon>Gunneridae</taxon>
        <taxon>Pentapetalae</taxon>
        <taxon>rosids</taxon>
        <taxon>malvids</taxon>
        <taxon>Brassicales</taxon>
        <taxon>Brassicaceae</taxon>
        <taxon>Camelineae</taxon>
        <taxon>Arabidopsis</taxon>
    </lineage>
</organism>
<dbReference type="Pfam" id="PF00651">
    <property type="entry name" value="BTB"/>
    <property type="match status" value="1"/>
</dbReference>
<accession>A0A8T2A6Z0</accession>
<dbReference type="AlphaFoldDB" id="A0A8T2A6Z0"/>
<sequence>MLEFDKFKASDGKIETVTLSELKQEELMALVEFIYDNRSLLSEKEKKHVQSLYKAADKYEIPHLQDLCRNELIASLNSSNVYNVYELSLYPCDEALKVSALNYILRNLKTICNNDDQFKASLPIIQILPSR</sequence>
<evidence type="ECO:0000313" key="5">
    <source>
        <dbReference type="Proteomes" id="UP000694240"/>
    </source>
</evidence>
<dbReference type="InterPro" id="IPR044784">
    <property type="entry name" value="At1g01640-like"/>
</dbReference>
<keyword evidence="2" id="KW-0833">Ubl conjugation pathway</keyword>
<gene>
    <name evidence="4" type="ORF">ISN45_Aa04g005450</name>
</gene>
<proteinExistence type="predicted"/>
<evidence type="ECO:0000256" key="1">
    <source>
        <dbReference type="ARBA" id="ARBA00004906"/>
    </source>
</evidence>